<keyword evidence="1" id="KW-0812">Transmembrane</keyword>
<comment type="caution">
    <text evidence="2">The sequence shown here is derived from an EMBL/GenBank/DDBJ whole genome shotgun (WGS) entry which is preliminary data.</text>
</comment>
<feature type="transmembrane region" description="Helical" evidence="1">
    <location>
        <begin position="31"/>
        <end position="51"/>
    </location>
</feature>
<dbReference type="EMBL" id="BAABKG010000004">
    <property type="protein sequence ID" value="GAA5151831.1"/>
    <property type="molecule type" value="Genomic_DNA"/>
</dbReference>
<evidence type="ECO:0008006" key="4">
    <source>
        <dbReference type="Google" id="ProtNLM"/>
    </source>
</evidence>
<keyword evidence="3" id="KW-1185">Reference proteome</keyword>
<dbReference type="Proteomes" id="UP001500221">
    <property type="component" value="Unassembled WGS sequence"/>
</dbReference>
<dbReference type="RefSeq" id="WP_345460462.1">
    <property type="nucleotide sequence ID" value="NZ_BAABKG010000004.1"/>
</dbReference>
<evidence type="ECO:0000313" key="2">
    <source>
        <dbReference type="EMBL" id="GAA5151831.1"/>
    </source>
</evidence>
<evidence type="ECO:0000256" key="1">
    <source>
        <dbReference type="SAM" id="Phobius"/>
    </source>
</evidence>
<dbReference type="Pfam" id="PF11303">
    <property type="entry name" value="DUF3105"/>
    <property type="match status" value="1"/>
</dbReference>
<evidence type="ECO:0000313" key="3">
    <source>
        <dbReference type="Proteomes" id="UP001500221"/>
    </source>
</evidence>
<accession>A0ABP9PTA3</accession>
<protein>
    <recommendedName>
        <fullName evidence="4">DUF3105 domain-containing protein</fullName>
    </recommendedName>
</protein>
<gene>
    <name evidence="2" type="ORF">GCM10023340_31130</name>
</gene>
<reference evidence="3" key="1">
    <citation type="journal article" date="2019" name="Int. J. Syst. Evol. Microbiol.">
        <title>The Global Catalogue of Microorganisms (GCM) 10K type strain sequencing project: providing services to taxonomists for standard genome sequencing and annotation.</title>
        <authorList>
            <consortium name="The Broad Institute Genomics Platform"/>
            <consortium name="The Broad Institute Genome Sequencing Center for Infectious Disease"/>
            <person name="Wu L."/>
            <person name="Ma J."/>
        </authorList>
    </citation>
    <scope>NUCLEOTIDE SEQUENCE [LARGE SCALE GENOMIC DNA]</scope>
    <source>
        <strain evidence="3">JCM 18459</strain>
    </source>
</reference>
<sequence>MAKPSKSAKTERQRLIDETLKKQRSAEKRRGNVIIAAAVVVALAIIGVALLPRVVGQAREAGYADEPVDQIGAAASVCQDVQELEATGVSNHVDPPQQVTYDTAPPAFGAHWNSSNPPAPAPFDDKFYDADDRPELEQLVHNLEHGYTILWYDETIADDSDQLAQVRSIARKFDGSADDLNFRLKFIAAPWTDDDEGGKKFPEGQHVAFTHWKGDAQKSIGVTQYCSEVSGAALVDFMDKYPYTDAPEAGAI</sequence>
<keyword evidence="1" id="KW-1133">Transmembrane helix</keyword>
<organism evidence="2 3">
    <name type="scientific">Nocardioides marinquilinus</name>
    <dbReference type="NCBI Taxonomy" id="1210400"/>
    <lineage>
        <taxon>Bacteria</taxon>
        <taxon>Bacillati</taxon>
        <taxon>Actinomycetota</taxon>
        <taxon>Actinomycetes</taxon>
        <taxon>Propionibacteriales</taxon>
        <taxon>Nocardioidaceae</taxon>
        <taxon>Nocardioides</taxon>
    </lineage>
</organism>
<keyword evidence="1" id="KW-0472">Membrane</keyword>
<name>A0ABP9PTA3_9ACTN</name>
<proteinExistence type="predicted"/>
<dbReference type="InterPro" id="IPR021454">
    <property type="entry name" value="DUF3105"/>
</dbReference>